<gene>
    <name evidence="3" type="ORF">HO173_001458</name>
</gene>
<proteinExistence type="predicted"/>
<evidence type="ECO:0000256" key="1">
    <source>
        <dbReference type="SAM" id="MobiDB-lite"/>
    </source>
</evidence>
<evidence type="ECO:0000313" key="3">
    <source>
        <dbReference type="EMBL" id="KAF6240785.1"/>
    </source>
</evidence>
<accession>A0A8H6G5J9</accession>
<keyword evidence="4" id="KW-1185">Reference proteome</keyword>
<evidence type="ECO:0000313" key="4">
    <source>
        <dbReference type="Proteomes" id="UP000578531"/>
    </source>
</evidence>
<dbReference type="GeneID" id="59283132"/>
<comment type="caution">
    <text evidence="3">The sequence shown here is derived from an EMBL/GenBank/DDBJ whole genome shotgun (WGS) entry which is preliminary data.</text>
</comment>
<organism evidence="3 4">
    <name type="scientific">Letharia columbiana</name>
    <dbReference type="NCBI Taxonomy" id="112416"/>
    <lineage>
        <taxon>Eukaryota</taxon>
        <taxon>Fungi</taxon>
        <taxon>Dikarya</taxon>
        <taxon>Ascomycota</taxon>
        <taxon>Pezizomycotina</taxon>
        <taxon>Lecanoromycetes</taxon>
        <taxon>OSLEUM clade</taxon>
        <taxon>Lecanoromycetidae</taxon>
        <taxon>Lecanorales</taxon>
        <taxon>Lecanorineae</taxon>
        <taxon>Parmeliaceae</taxon>
        <taxon>Letharia</taxon>
    </lineage>
</organism>
<dbReference type="RefSeq" id="XP_037170044.1">
    <property type="nucleotide sequence ID" value="XM_037303397.1"/>
</dbReference>
<dbReference type="EMBL" id="JACCJC010000003">
    <property type="protein sequence ID" value="KAF6240785.1"/>
    <property type="molecule type" value="Genomic_DNA"/>
</dbReference>
<evidence type="ECO:0000256" key="2">
    <source>
        <dbReference type="SAM" id="SignalP"/>
    </source>
</evidence>
<keyword evidence="2" id="KW-0732">Signal</keyword>
<dbReference type="AlphaFoldDB" id="A0A8H6G5J9"/>
<feature type="signal peptide" evidence="2">
    <location>
        <begin position="1"/>
        <end position="32"/>
    </location>
</feature>
<reference evidence="3 4" key="1">
    <citation type="journal article" date="2020" name="Genomics">
        <title>Complete, high-quality genomes from long-read metagenomic sequencing of two wolf lichen thalli reveals enigmatic genome architecture.</title>
        <authorList>
            <person name="McKenzie S.K."/>
            <person name="Walston R.F."/>
            <person name="Allen J.L."/>
        </authorList>
    </citation>
    <scope>NUCLEOTIDE SEQUENCE [LARGE SCALE GENOMIC DNA]</scope>
    <source>
        <strain evidence="3">WasteWater2</strain>
    </source>
</reference>
<sequence>MPSPHHRSGTYIFLSLIIIALSLLLCINLCTSATQSCPDFLHRDFSFSLTLAPPAQRGRVGSAAAAADDDDNTTMTTPGSKNSTKDMGVADLYQYALASPRYRSAKDARRLRRYLLSRPAERGTGRWFWVFGA</sequence>
<feature type="region of interest" description="Disordered" evidence="1">
    <location>
        <begin position="56"/>
        <end position="84"/>
    </location>
</feature>
<protein>
    <submittedName>
        <fullName evidence="3">Uncharacterized protein</fullName>
    </submittedName>
</protein>
<feature type="compositionally biased region" description="Polar residues" evidence="1">
    <location>
        <begin position="73"/>
        <end position="82"/>
    </location>
</feature>
<feature type="chain" id="PRO_5034431765" evidence="2">
    <location>
        <begin position="33"/>
        <end position="133"/>
    </location>
</feature>
<dbReference type="Proteomes" id="UP000578531">
    <property type="component" value="Unassembled WGS sequence"/>
</dbReference>
<name>A0A8H6G5J9_9LECA</name>